<organism evidence="5 6">
    <name type="scientific">Microcella daejeonensis</name>
    <dbReference type="NCBI Taxonomy" id="2994971"/>
    <lineage>
        <taxon>Bacteria</taxon>
        <taxon>Bacillati</taxon>
        <taxon>Actinomycetota</taxon>
        <taxon>Actinomycetes</taxon>
        <taxon>Micrococcales</taxon>
        <taxon>Microbacteriaceae</taxon>
        <taxon>Microcella</taxon>
    </lineage>
</organism>
<name>A0A9E8MM23_9MICO</name>
<dbReference type="EMBL" id="CP113089">
    <property type="protein sequence ID" value="WAB82138.1"/>
    <property type="molecule type" value="Genomic_DNA"/>
</dbReference>
<evidence type="ECO:0000259" key="4">
    <source>
        <dbReference type="Pfam" id="PF01551"/>
    </source>
</evidence>
<evidence type="ECO:0000256" key="2">
    <source>
        <dbReference type="SAM" id="MobiDB-lite"/>
    </source>
</evidence>
<dbReference type="CDD" id="cd12797">
    <property type="entry name" value="M23_peptidase"/>
    <property type="match status" value="1"/>
</dbReference>
<keyword evidence="3" id="KW-0472">Membrane</keyword>
<dbReference type="RefSeq" id="WP_267782029.1">
    <property type="nucleotide sequence ID" value="NZ_CP113089.1"/>
</dbReference>
<keyword evidence="3" id="KW-0812">Transmembrane</keyword>
<feature type="coiled-coil region" evidence="1">
    <location>
        <begin position="76"/>
        <end position="138"/>
    </location>
</feature>
<dbReference type="InterPro" id="IPR016047">
    <property type="entry name" value="M23ase_b-sheet_dom"/>
</dbReference>
<evidence type="ECO:0000313" key="6">
    <source>
        <dbReference type="Proteomes" id="UP001164706"/>
    </source>
</evidence>
<evidence type="ECO:0000256" key="3">
    <source>
        <dbReference type="SAM" id="Phobius"/>
    </source>
</evidence>
<sequence length="466" mass="48562">MSRKTGRASVGTTGGVAVRPARRRRIMPLIAAVAVALLVGSIGITSEQSPASAATYPTWEDVQEAKADVGRAAQEAASVRSLIAGLQQQVAAAQAEAEKKGTEYFEAQTAFDEADFEANELQAQADAAQVTADDSRQRAGRFIAELSRSGGGDLSASLFGNPDQAEGLLSRLGYASKITEQADGIYAEARRDQQAAQSLSDQAQVARTLREELRVVAEQALAEAQAAQQAAEAALVAQQENQVRLELQLEALEGALTVTEAQYQEGERIRIEEERKRREAAEAAARAERERAAAAAEAERIRREQEAAANAGNGGGGGGGGGGTGAGVPVSSGWARPSYGYVSSHFGNRIHPIYGDLRLHAGTDFAAGGGTPIFAVGGGTVTFAGWNGNYGYHIIINHGGGVTSSYSHIQQGGILVGYGAQVSAGQHIARTGTTGASTGPHLHLEMREGGGLVDPYQFLRARGVGL</sequence>
<keyword evidence="1" id="KW-0175">Coiled coil</keyword>
<feature type="compositionally biased region" description="Gly residues" evidence="2">
    <location>
        <begin position="312"/>
        <end position="324"/>
    </location>
</feature>
<dbReference type="KEGG" id="mdb:OVN18_03770"/>
<accession>A0A9E8MM23</accession>
<protein>
    <submittedName>
        <fullName evidence="5">Peptidoglycan DD-metalloendopeptidase family protein</fullName>
    </submittedName>
</protein>
<keyword evidence="3" id="KW-1133">Transmembrane helix</keyword>
<gene>
    <name evidence="5" type="ORF">OVN18_03770</name>
</gene>
<dbReference type="Proteomes" id="UP001164706">
    <property type="component" value="Chromosome"/>
</dbReference>
<evidence type="ECO:0000313" key="5">
    <source>
        <dbReference type="EMBL" id="WAB82138.1"/>
    </source>
</evidence>
<keyword evidence="6" id="KW-1185">Reference proteome</keyword>
<feature type="compositionally biased region" description="Basic and acidic residues" evidence="2">
    <location>
        <begin position="282"/>
        <end position="306"/>
    </location>
</feature>
<reference evidence="5" key="1">
    <citation type="submission" date="2022-11" db="EMBL/GenBank/DDBJ databases">
        <title>Description of Microcella daejonensis nov. sp, isolated from riverside soil.</title>
        <authorList>
            <person name="Molina K.M."/>
            <person name="Kim S.B."/>
        </authorList>
    </citation>
    <scope>NUCLEOTIDE SEQUENCE</scope>
    <source>
        <strain evidence="5">MMS21-STM12</strain>
    </source>
</reference>
<proteinExistence type="predicted"/>
<feature type="region of interest" description="Disordered" evidence="2">
    <location>
        <begin position="282"/>
        <end position="324"/>
    </location>
</feature>
<dbReference type="AlphaFoldDB" id="A0A9E8MM23"/>
<dbReference type="Gene3D" id="2.70.70.10">
    <property type="entry name" value="Glucose Permease (Domain IIA)"/>
    <property type="match status" value="1"/>
</dbReference>
<dbReference type="SUPFAM" id="SSF51261">
    <property type="entry name" value="Duplicated hybrid motif"/>
    <property type="match status" value="1"/>
</dbReference>
<dbReference type="InterPro" id="IPR050570">
    <property type="entry name" value="Cell_wall_metabolism_enzyme"/>
</dbReference>
<feature type="transmembrane region" description="Helical" evidence="3">
    <location>
        <begin position="26"/>
        <end position="44"/>
    </location>
</feature>
<dbReference type="GO" id="GO:0004222">
    <property type="term" value="F:metalloendopeptidase activity"/>
    <property type="evidence" value="ECO:0007669"/>
    <property type="project" value="TreeGrafter"/>
</dbReference>
<feature type="domain" description="M23ase beta-sheet core" evidence="4">
    <location>
        <begin position="359"/>
        <end position="455"/>
    </location>
</feature>
<evidence type="ECO:0000256" key="1">
    <source>
        <dbReference type="SAM" id="Coils"/>
    </source>
</evidence>
<dbReference type="PANTHER" id="PTHR21666:SF270">
    <property type="entry name" value="MUREIN HYDROLASE ACTIVATOR ENVC"/>
    <property type="match status" value="1"/>
</dbReference>
<dbReference type="InterPro" id="IPR011055">
    <property type="entry name" value="Dup_hybrid_motif"/>
</dbReference>
<dbReference type="PANTHER" id="PTHR21666">
    <property type="entry name" value="PEPTIDASE-RELATED"/>
    <property type="match status" value="1"/>
</dbReference>
<dbReference type="Pfam" id="PF01551">
    <property type="entry name" value="Peptidase_M23"/>
    <property type="match status" value="1"/>
</dbReference>